<dbReference type="Pfam" id="PF07686">
    <property type="entry name" value="V-set"/>
    <property type="match status" value="1"/>
</dbReference>
<dbReference type="PANTHER" id="PTHR11860:SF118">
    <property type="entry name" value="CMRF35-LIKE MOLECULE 3-RELATED"/>
    <property type="match status" value="1"/>
</dbReference>
<dbReference type="EMBL" id="JABFDY010000001">
    <property type="protein sequence ID" value="KAF7711883.1"/>
    <property type="molecule type" value="Genomic_DNA"/>
</dbReference>
<dbReference type="InterPro" id="IPR013783">
    <property type="entry name" value="Ig-like_fold"/>
</dbReference>
<evidence type="ECO:0000256" key="4">
    <source>
        <dbReference type="SAM" id="MobiDB-lite"/>
    </source>
</evidence>
<comment type="subcellular location">
    <subcellularLocation>
        <location evidence="1">Membrane</location>
    </subcellularLocation>
</comment>
<keyword evidence="3 5" id="KW-0472">Membrane</keyword>
<dbReference type="InterPro" id="IPR036179">
    <property type="entry name" value="Ig-like_dom_sf"/>
</dbReference>
<dbReference type="Proteomes" id="UP000606274">
    <property type="component" value="Unassembled WGS sequence"/>
</dbReference>
<accession>A0A8T0BZA0</accession>
<dbReference type="InterPro" id="IPR050671">
    <property type="entry name" value="CD300_family_receptors"/>
</dbReference>
<dbReference type="GO" id="GO:0004888">
    <property type="term" value="F:transmembrane signaling receptor activity"/>
    <property type="evidence" value="ECO:0007669"/>
    <property type="project" value="TreeGrafter"/>
</dbReference>
<feature type="region of interest" description="Disordered" evidence="4">
    <location>
        <begin position="153"/>
        <end position="187"/>
    </location>
</feature>
<dbReference type="PANTHER" id="PTHR11860">
    <property type="entry name" value="POLYMERIC-IMMUNOGLOBULIN RECEPTOR"/>
    <property type="match status" value="1"/>
</dbReference>
<gene>
    <name evidence="7" type="ORF">HF521_000894</name>
</gene>
<evidence type="ECO:0000313" key="7">
    <source>
        <dbReference type="EMBL" id="KAF7711883.1"/>
    </source>
</evidence>
<reference evidence="7" key="1">
    <citation type="submission" date="2020-08" db="EMBL/GenBank/DDBJ databases">
        <title>Chromosome-level assembly of Southern catfish (Silurus meridionalis) provides insights into visual adaptation to the nocturnal and benthic lifestyles.</title>
        <authorList>
            <person name="Zhang Y."/>
            <person name="Wang D."/>
            <person name="Peng Z."/>
        </authorList>
    </citation>
    <scope>NUCLEOTIDE SEQUENCE</scope>
    <source>
        <strain evidence="7">SWU-2019-XX</strain>
        <tissue evidence="7">Muscle</tissue>
    </source>
</reference>
<keyword evidence="8" id="KW-1185">Reference proteome</keyword>
<evidence type="ECO:0000256" key="5">
    <source>
        <dbReference type="SAM" id="Phobius"/>
    </source>
</evidence>
<dbReference type="SUPFAM" id="SSF48726">
    <property type="entry name" value="Immunoglobulin"/>
    <property type="match status" value="1"/>
</dbReference>
<organism evidence="7 8">
    <name type="scientific">Silurus meridionalis</name>
    <name type="common">Southern catfish</name>
    <name type="synonym">Silurus soldatovi meridionalis</name>
    <dbReference type="NCBI Taxonomy" id="175797"/>
    <lineage>
        <taxon>Eukaryota</taxon>
        <taxon>Metazoa</taxon>
        <taxon>Chordata</taxon>
        <taxon>Craniata</taxon>
        <taxon>Vertebrata</taxon>
        <taxon>Euteleostomi</taxon>
        <taxon>Actinopterygii</taxon>
        <taxon>Neopterygii</taxon>
        <taxon>Teleostei</taxon>
        <taxon>Ostariophysi</taxon>
        <taxon>Siluriformes</taxon>
        <taxon>Siluridae</taxon>
        <taxon>Silurus</taxon>
    </lineage>
</organism>
<dbReference type="AlphaFoldDB" id="A0A8T0BZA0"/>
<dbReference type="GO" id="GO:0005886">
    <property type="term" value="C:plasma membrane"/>
    <property type="evidence" value="ECO:0007669"/>
    <property type="project" value="TreeGrafter"/>
</dbReference>
<protein>
    <recommendedName>
        <fullName evidence="6">Immunoglobulin domain-containing protein</fullName>
    </recommendedName>
</protein>
<name>A0A8T0BZA0_SILME</name>
<evidence type="ECO:0000259" key="6">
    <source>
        <dbReference type="SMART" id="SM00409"/>
    </source>
</evidence>
<feature type="transmembrane region" description="Helical" evidence="5">
    <location>
        <begin position="190"/>
        <end position="213"/>
    </location>
</feature>
<evidence type="ECO:0000256" key="3">
    <source>
        <dbReference type="ARBA" id="ARBA00023136"/>
    </source>
</evidence>
<keyword evidence="5" id="KW-1133">Transmembrane helix</keyword>
<dbReference type="InterPro" id="IPR013106">
    <property type="entry name" value="Ig_V-set"/>
</dbReference>
<evidence type="ECO:0000256" key="1">
    <source>
        <dbReference type="ARBA" id="ARBA00004370"/>
    </source>
</evidence>
<dbReference type="InterPro" id="IPR003599">
    <property type="entry name" value="Ig_sub"/>
</dbReference>
<proteinExistence type="predicted"/>
<feature type="domain" description="Immunoglobulin" evidence="6">
    <location>
        <begin position="36"/>
        <end position="143"/>
    </location>
</feature>
<evidence type="ECO:0000256" key="2">
    <source>
        <dbReference type="ARBA" id="ARBA00022692"/>
    </source>
</evidence>
<feature type="compositionally biased region" description="Low complexity" evidence="4">
    <location>
        <begin position="155"/>
        <end position="187"/>
    </location>
</feature>
<keyword evidence="2 5" id="KW-0812">Transmembrane</keyword>
<sequence>MEDTGTYLLTVAVSDEIKTSTAVNLTVTEDLSYEKLISKTVQVGEDLNINCKYPESLRNYPKFLCSRHAAVACPYKISVTESRKDVNVGKFSLYDDRTEQIFTVSIRNVAKTDSGEFWCGAEAAWTSDHGYKVYFTQINLTVTDLSVPVSKLKPTKTSSPQPLSSSSSSAPPPSLSTSSFSSSSPSSKPAAFTVITVSVILLLLLIGIIFLTFTLQKRRRMHDSVAQNSVKNSESYKGVPLAVSDYEEIKETKRRSTSEAETSAVYSTAQIPTNTSQPVYAEIEFPTISCDSAIYSTAQLPTIHYDQ</sequence>
<comment type="caution">
    <text evidence="7">The sequence shown here is derived from an EMBL/GenBank/DDBJ whole genome shotgun (WGS) entry which is preliminary data.</text>
</comment>
<dbReference type="SMART" id="SM00409">
    <property type="entry name" value="IG"/>
    <property type="match status" value="1"/>
</dbReference>
<evidence type="ECO:0000313" key="8">
    <source>
        <dbReference type="Proteomes" id="UP000606274"/>
    </source>
</evidence>
<dbReference type="Gene3D" id="2.60.40.10">
    <property type="entry name" value="Immunoglobulins"/>
    <property type="match status" value="1"/>
</dbReference>